<dbReference type="Pfam" id="PF07679">
    <property type="entry name" value="I-set"/>
    <property type="match status" value="1"/>
</dbReference>
<evidence type="ECO:0000256" key="8">
    <source>
        <dbReference type="ARBA" id="ARBA00023319"/>
    </source>
</evidence>
<dbReference type="InterPro" id="IPR008271">
    <property type="entry name" value="Ser/Thr_kinase_AS"/>
</dbReference>
<keyword evidence="14" id="KW-1185">Reference proteome</keyword>
<dbReference type="Gene3D" id="2.60.40.10">
    <property type="entry name" value="Immunoglobulins"/>
    <property type="match status" value="1"/>
</dbReference>
<reference evidence="15" key="1">
    <citation type="submission" date="2025-08" db="UniProtKB">
        <authorList>
            <consortium name="RefSeq"/>
        </authorList>
    </citation>
    <scope>IDENTIFICATION</scope>
    <source>
        <tissue evidence="15">Liver</tissue>
    </source>
</reference>
<dbReference type="PROSITE" id="PS50835">
    <property type="entry name" value="IG_LIKE"/>
    <property type="match status" value="1"/>
</dbReference>
<dbReference type="Proteomes" id="UP000695026">
    <property type="component" value="Unplaced"/>
</dbReference>
<dbReference type="SMART" id="SM00409">
    <property type="entry name" value="IG"/>
    <property type="match status" value="1"/>
</dbReference>
<dbReference type="GO" id="GO:0005524">
    <property type="term" value="F:ATP binding"/>
    <property type="evidence" value="ECO:0007669"/>
    <property type="project" value="UniProtKB-UniRule"/>
</dbReference>
<dbReference type="SUPFAM" id="SSF48726">
    <property type="entry name" value="Immunoglobulin"/>
    <property type="match status" value="1"/>
</dbReference>
<dbReference type="AlphaFoldDB" id="A0A9F5JC69"/>
<dbReference type="InterPro" id="IPR013783">
    <property type="entry name" value="Ig-like_fold"/>
</dbReference>
<dbReference type="Gene3D" id="1.10.510.10">
    <property type="entry name" value="Transferase(Phosphotransferase) domain 1"/>
    <property type="match status" value="1"/>
</dbReference>
<dbReference type="OMA" id="ERICQSK"/>
<evidence type="ECO:0000256" key="6">
    <source>
        <dbReference type="ARBA" id="ARBA00022777"/>
    </source>
</evidence>
<feature type="compositionally biased region" description="Low complexity" evidence="11">
    <location>
        <begin position="22"/>
        <end position="32"/>
    </location>
</feature>
<dbReference type="GO" id="GO:0035556">
    <property type="term" value="P:intracellular signal transduction"/>
    <property type="evidence" value="ECO:0007669"/>
    <property type="project" value="TreeGrafter"/>
</dbReference>
<dbReference type="SMART" id="SM00220">
    <property type="entry name" value="S_TKc"/>
    <property type="match status" value="1"/>
</dbReference>
<feature type="non-terminal residue" evidence="15">
    <location>
        <position position="444"/>
    </location>
</feature>
<evidence type="ECO:0000256" key="1">
    <source>
        <dbReference type="ARBA" id="ARBA00004496"/>
    </source>
</evidence>
<dbReference type="InterPro" id="IPR013098">
    <property type="entry name" value="Ig_I-set"/>
</dbReference>
<evidence type="ECO:0000256" key="3">
    <source>
        <dbReference type="ARBA" id="ARBA00022527"/>
    </source>
</evidence>
<name>A0A9F5JC69_PYTBI</name>
<dbReference type="PANTHER" id="PTHR24342:SF14">
    <property type="entry name" value="DEATH-ASSOCIATED PROTEIN KINASE DAPK-1"/>
    <property type="match status" value="1"/>
</dbReference>
<dbReference type="GO" id="GO:0004674">
    <property type="term" value="F:protein serine/threonine kinase activity"/>
    <property type="evidence" value="ECO:0007669"/>
    <property type="project" value="UniProtKB-KW"/>
</dbReference>
<dbReference type="SUPFAM" id="SSF56112">
    <property type="entry name" value="Protein kinase-like (PK-like)"/>
    <property type="match status" value="1"/>
</dbReference>
<dbReference type="Pfam" id="PF00069">
    <property type="entry name" value="Pkinase"/>
    <property type="match status" value="1"/>
</dbReference>
<feature type="domain" description="Ig-like" evidence="13">
    <location>
        <begin position="93"/>
        <end position="182"/>
    </location>
</feature>
<dbReference type="FunFam" id="3.30.200.20:FF:000424">
    <property type="entry name" value="obscurin isoform X5"/>
    <property type="match status" value="1"/>
</dbReference>
<dbReference type="GO" id="GO:0005737">
    <property type="term" value="C:cytoplasm"/>
    <property type="evidence" value="ECO:0007669"/>
    <property type="project" value="UniProtKB-SubCell"/>
</dbReference>
<dbReference type="GO" id="GO:0043065">
    <property type="term" value="P:positive regulation of apoptotic process"/>
    <property type="evidence" value="ECO:0007669"/>
    <property type="project" value="TreeGrafter"/>
</dbReference>
<protein>
    <submittedName>
        <fullName evidence="15">Obscurin-like</fullName>
    </submittedName>
</protein>
<sequence length="444" mass="50388">MYLWSCPAELQEPTDKTEAESDTLSSQTDTTLQDESIYECTVPPTNVLQMMAEVEWFRNEKAKDILDLAGEAAKGMTERPCVDKTGVKSATSPPYMQVPLEDVQVRCGEMAKFHAIIEGNPQPVVGWFKGISLLLSSEKIYQFNEGTSYSLILYNTQAEDGGVYTCMAKNMGGEVVCKAELVVQEDKKSQEAKKQSPRRKLHSFYEVKQEIGRGSFSILKRVIHKGNRMPCAAKFIPLRSRLREQAYRERDILVQLSHDRITQLLDQFETRKTLILILELCSNEELLDRLYKKNVVTEAEVKFYIKQLLEGILYLHNSEILHLDIKPSNILMVHNDRDDIKICDFGFSQKINPFEPQYSTYGSPEFVSPEILSRSPVSTASDIWPVGVICYLSLTCKSPFAGENDRATLLNVQHGIISWDSSDWDHLSKEAKDFILKILQPAPG</sequence>
<accession>A0A9F5JC69</accession>
<dbReference type="FunFam" id="2.60.40.10:FF:000425">
    <property type="entry name" value="Myosin light chain kinase"/>
    <property type="match status" value="1"/>
</dbReference>
<dbReference type="InterPro" id="IPR003599">
    <property type="entry name" value="Ig_sub"/>
</dbReference>
<proteinExistence type="inferred from homology"/>
<dbReference type="InterPro" id="IPR011009">
    <property type="entry name" value="Kinase-like_dom_sf"/>
</dbReference>
<dbReference type="Gene3D" id="3.30.200.20">
    <property type="entry name" value="Phosphorylase Kinase, domain 1"/>
    <property type="match status" value="1"/>
</dbReference>
<comment type="similarity">
    <text evidence="10">Belongs to the protein kinase superfamily.</text>
</comment>
<evidence type="ECO:0000313" key="15">
    <source>
        <dbReference type="RefSeq" id="XP_025030001.1"/>
    </source>
</evidence>
<keyword evidence="8" id="KW-0393">Immunoglobulin domain</keyword>
<comment type="subcellular location">
    <subcellularLocation>
        <location evidence="1">Cytoplasm</location>
    </subcellularLocation>
</comment>
<keyword evidence="5 9" id="KW-0547">Nucleotide-binding</keyword>
<keyword evidence="4" id="KW-0808">Transferase</keyword>
<dbReference type="PROSITE" id="PS50011">
    <property type="entry name" value="PROTEIN_KINASE_DOM"/>
    <property type="match status" value="1"/>
</dbReference>
<dbReference type="InterPro" id="IPR017441">
    <property type="entry name" value="Protein_kinase_ATP_BS"/>
</dbReference>
<evidence type="ECO:0000259" key="13">
    <source>
        <dbReference type="PROSITE" id="PS50835"/>
    </source>
</evidence>
<dbReference type="OrthoDB" id="2570713at2759"/>
<feature type="binding site" evidence="9">
    <location>
        <position position="234"/>
    </location>
    <ligand>
        <name>ATP</name>
        <dbReference type="ChEBI" id="CHEBI:30616"/>
    </ligand>
</feature>
<feature type="domain" description="Protein kinase" evidence="12">
    <location>
        <begin position="205"/>
        <end position="444"/>
    </location>
</feature>
<evidence type="ECO:0000256" key="7">
    <source>
        <dbReference type="ARBA" id="ARBA00022840"/>
    </source>
</evidence>
<evidence type="ECO:0000313" key="14">
    <source>
        <dbReference type="Proteomes" id="UP000695026"/>
    </source>
</evidence>
<dbReference type="GeneID" id="112542148"/>
<organism evidence="14 15">
    <name type="scientific">Python bivittatus</name>
    <name type="common">Burmese python</name>
    <name type="synonym">Python molurus bivittatus</name>
    <dbReference type="NCBI Taxonomy" id="176946"/>
    <lineage>
        <taxon>Eukaryota</taxon>
        <taxon>Metazoa</taxon>
        <taxon>Chordata</taxon>
        <taxon>Craniata</taxon>
        <taxon>Vertebrata</taxon>
        <taxon>Euteleostomi</taxon>
        <taxon>Lepidosauria</taxon>
        <taxon>Squamata</taxon>
        <taxon>Bifurcata</taxon>
        <taxon>Unidentata</taxon>
        <taxon>Episquamata</taxon>
        <taxon>Toxicofera</taxon>
        <taxon>Serpentes</taxon>
        <taxon>Henophidia</taxon>
        <taxon>Pythonidae</taxon>
        <taxon>Python</taxon>
    </lineage>
</organism>
<evidence type="ECO:0000256" key="9">
    <source>
        <dbReference type="PROSITE-ProRule" id="PRU10141"/>
    </source>
</evidence>
<feature type="region of interest" description="Disordered" evidence="11">
    <location>
        <begin position="9"/>
        <end position="32"/>
    </location>
</feature>
<gene>
    <name evidence="15" type="primary">LOC112542148</name>
</gene>
<dbReference type="InterPro" id="IPR000719">
    <property type="entry name" value="Prot_kinase_dom"/>
</dbReference>
<keyword evidence="6" id="KW-0418">Kinase</keyword>
<keyword evidence="3 10" id="KW-0723">Serine/threonine-protein kinase</keyword>
<keyword evidence="2" id="KW-0963">Cytoplasm</keyword>
<dbReference type="KEGG" id="pbi:112542148"/>
<dbReference type="RefSeq" id="XP_025030001.1">
    <property type="nucleotide sequence ID" value="XM_025174233.1"/>
</dbReference>
<keyword evidence="7 9" id="KW-0067">ATP-binding</keyword>
<evidence type="ECO:0000256" key="4">
    <source>
        <dbReference type="ARBA" id="ARBA00022679"/>
    </source>
</evidence>
<dbReference type="InterPro" id="IPR007110">
    <property type="entry name" value="Ig-like_dom"/>
</dbReference>
<evidence type="ECO:0000256" key="11">
    <source>
        <dbReference type="SAM" id="MobiDB-lite"/>
    </source>
</evidence>
<dbReference type="PROSITE" id="PS00107">
    <property type="entry name" value="PROTEIN_KINASE_ATP"/>
    <property type="match status" value="1"/>
</dbReference>
<evidence type="ECO:0000259" key="12">
    <source>
        <dbReference type="PROSITE" id="PS50011"/>
    </source>
</evidence>
<evidence type="ECO:0000256" key="2">
    <source>
        <dbReference type="ARBA" id="ARBA00022490"/>
    </source>
</evidence>
<dbReference type="PROSITE" id="PS00108">
    <property type="entry name" value="PROTEIN_KINASE_ST"/>
    <property type="match status" value="1"/>
</dbReference>
<dbReference type="InterPro" id="IPR036179">
    <property type="entry name" value="Ig-like_dom_sf"/>
</dbReference>
<evidence type="ECO:0000256" key="5">
    <source>
        <dbReference type="ARBA" id="ARBA00022741"/>
    </source>
</evidence>
<evidence type="ECO:0000256" key="10">
    <source>
        <dbReference type="RuleBase" id="RU000304"/>
    </source>
</evidence>
<dbReference type="GO" id="GO:0005634">
    <property type="term" value="C:nucleus"/>
    <property type="evidence" value="ECO:0007669"/>
    <property type="project" value="TreeGrafter"/>
</dbReference>
<dbReference type="PANTHER" id="PTHR24342">
    <property type="entry name" value="SERINE/THREONINE-PROTEIN KINASE 17"/>
    <property type="match status" value="1"/>
</dbReference>